<feature type="domain" description="Kinesin motor" evidence="6">
    <location>
        <begin position="4"/>
        <end position="269"/>
    </location>
</feature>
<evidence type="ECO:0000259" key="6">
    <source>
        <dbReference type="PROSITE" id="PS50067"/>
    </source>
</evidence>
<dbReference type="InterPro" id="IPR036961">
    <property type="entry name" value="Kinesin_motor_dom_sf"/>
</dbReference>
<feature type="binding site" evidence="5">
    <location>
        <begin position="82"/>
        <end position="89"/>
    </location>
    <ligand>
        <name>ATP</name>
        <dbReference type="ChEBI" id="CHEBI:30616"/>
    </ligand>
</feature>
<evidence type="ECO:0000256" key="1">
    <source>
        <dbReference type="ARBA" id="ARBA00004245"/>
    </source>
</evidence>
<sequence>MFGTVARLCRSSSALPLDVLKNIEDEDGGWWELLEGLVPVVEEFLGGLISWNSLRTEVCSSALTDVIHAVINGTDGCLFCFGHAGLGKSYTMLGAPDNANTLGIIPSAISWLFRGINEQKQKTGARFSVRVSAVEVCGPTNQLRDLLAGHSNGKEVLSVSDIIKCFGHKPTATNSLELEFLGKEVLSVSDIIKCFGHFLEHPCSCYLVSLQPFYELQCAWFSRQTSFTSTKDYYTATTSWDGVVIAERVLLVPTLPDIVFRNGPPPFKQ</sequence>
<evidence type="ECO:0000256" key="4">
    <source>
        <dbReference type="ARBA" id="ARBA00023212"/>
    </source>
</evidence>
<dbReference type="GO" id="GO:0007018">
    <property type="term" value="P:microtubule-based movement"/>
    <property type="evidence" value="ECO:0007669"/>
    <property type="project" value="InterPro"/>
</dbReference>
<dbReference type="Gene3D" id="3.40.850.10">
    <property type="entry name" value="Kinesin motor domain"/>
    <property type="match status" value="1"/>
</dbReference>
<accession>A0AAW1IFY3</accession>
<keyword evidence="8" id="KW-1185">Reference proteome</keyword>
<evidence type="ECO:0000256" key="3">
    <source>
        <dbReference type="ARBA" id="ARBA00022840"/>
    </source>
</evidence>
<dbReference type="SUPFAM" id="SSF52540">
    <property type="entry name" value="P-loop containing nucleoside triphosphate hydrolases"/>
    <property type="match status" value="1"/>
</dbReference>
<keyword evidence="2 5" id="KW-0547">Nucleotide-binding</keyword>
<proteinExistence type="inferred from homology"/>
<comment type="similarity">
    <text evidence="5">Belongs to the TRAFAC class myosin-kinesin ATPase superfamily. Kinesin family.</text>
</comment>
<reference evidence="7 8" key="1">
    <citation type="journal article" date="2024" name="BMC Genomics">
        <title>De novo assembly and annotation of Popillia japonica's genome with initial clues to its potential as an invasive pest.</title>
        <authorList>
            <person name="Cucini C."/>
            <person name="Boschi S."/>
            <person name="Funari R."/>
            <person name="Cardaioli E."/>
            <person name="Iannotti N."/>
            <person name="Marturano G."/>
            <person name="Paoli F."/>
            <person name="Bruttini M."/>
            <person name="Carapelli A."/>
            <person name="Frati F."/>
            <person name="Nardi F."/>
        </authorList>
    </citation>
    <scope>NUCLEOTIDE SEQUENCE [LARGE SCALE GENOMIC DNA]</scope>
    <source>
        <strain evidence="7">DMR45628</strain>
    </source>
</reference>
<keyword evidence="4" id="KW-0963">Cytoplasm</keyword>
<keyword evidence="4" id="KW-0206">Cytoskeleton</keyword>
<evidence type="ECO:0000313" key="7">
    <source>
        <dbReference type="EMBL" id="KAK9688439.1"/>
    </source>
</evidence>
<dbReference type="Proteomes" id="UP001458880">
    <property type="component" value="Unassembled WGS sequence"/>
</dbReference>
<dbReference type="AlphaFoldDB" id="A0AAW1IFY3"/>
<dbReference type="InterPro" id="IPR027640">
    <property type="entry name" value="Kinesin-like_fam"/>
</dbReference>
<dbReference type="GO" id="GO:0015630">
    <property type="term" value="C:microtubule cytoskeleton"/>
    <property type="evidence" value="ECO:0007669"/>
    <property type="project" value="UniProtKB-ARBA"/>
</dbReference>
<evidence type="ECO:0000256" key="5">
    <source>
        <dbReference type="PROSITE-ProRule" id="PRU00283"/>
    </source>
</evidence>
<dbReference type="EMBL" id="JASPKY010000590">
    <property type="protein sequence ID" value="KAK9688439.1"/>
    <property type="molecule type" value="Genomic_DNA"/>
</dbReference>
<evidence type="ECO:0000256" key="2">
    <source>
        <dbReference type="ARBA" id="ARBA00022741"/>
    </source>
</evidence>
<keyword evidence="3 5" id="KW-0067">ATP-binding</keyword>
<comment type="caution">
    <text evidence="7">The sequence shown here is derived from an EMBL/GenBank/DDBJ whole genome shotgun (WGS) entry which is preliminary data.</text>
</comment>
<dbReference type="PANTHER" id="PTHR21608">
    <property type="entry name" value="KINESIN-LIKE PROTEIN CG14535"/>
    <property type="match status" value="1"/>
</dbReference>
<dbReference type="InterPro" id="IPR027417">
    <property type="entry name" value="P-loop_NTPase"/>
</dbReference>
<evidence type="ECO:0000313" key="8">
    <source>
        <dbReference type="Proteomes" id="UP001458880"/>
    </source>
</evidence>
<keyword evidence="5" id="KW-0505">Motor protein</keyword>
<dbReference type="InterPro" id="IPR001752">
    <property type="entry name" value="Kinesin_motor_dom"/>
</dbReference>
<protein>
    <submittedName>
        <fullName evidence="7">Kinesin motor domain</fullName>
    </submittedName>
</protein>
<dbReference type="GO" id="GO:0005524">
    <property type="term" value="F:ATP binding"/>
    <property type="evidence" value="ECO:0007669"/>
    <property type="project" value="UniProtKB-UniRule"/>
</dbReference>
<comment type="subcellular location">
    <subcellularLocation>
        <location evidence="1">Cytoplasm</location>
        <location evidence="1">Cytoskeleton</location>
    </subcellularLocation>
</comment>
<dbReference type="PANTHER" id="PTHR21608:SF7">
    <property type="entry name" value="KINESIN-LIKE PROTEIN CG14535"/>
    <property type="match status" value="1"/>
</dbReference>
<dbReference type="GO" id="GO:0003777">
    <property type="term" value="F:microtubule motor activity"/>
    <property type="evidence" value="ECO:0007669"/>
    <property type="project" value="InterPro"/>
</dbReference>
<dbReference type="Pfam" id="PF00225">
    <property type="entry name" value="Kinesin"/>
    <property type="match status" value="1"/>
</dbReference>
<dbReference type="PROSITE" id="PS50067">
    <property type="entry name" value="KINESIN_MOTOR_2"/>
    <property type="match status" value="1"/>
</dbReference>
<name>A0AAW1IFY3_POPJA</name>
<gene>
    <name evidence="7" type="ORF">QE152_g35323</name>
</gene>
<dbReference type="GO" id="GO:0008017">
    <property type="term" value="F:microtubule binding"/>
    <property type="evidence" value="ECO:0007669"/>
    <property type="project" value="InterPro"/>
</dbReference>
<organism evidence="7 8">
    <name type="scientific">Popillia japonica</name>
    <name type="common">Japanese beetle</name>
    <dbReference type="NCBI Taxonomy" id="7064"/>
    <lineage>
        <taxon>Eukaryota</taxon>
        <taxon>Metazoa</taxon>
        <taxon>Ecdysozoa</taxon>
        <taxon>Arthropoda</taxon>
        <taxon>Hexapoda</taxon>
        <taxon>Insecta</taxon>
        <taxon>Pterygota</taxon>
        <taxon>Neoptera</taxon>
        <taxon>Endopterygota</taxon>
        <taxon>Coleoptera</taxon>
        <taxon>Polyphaga</taxon>
        <taxon>Scarabaeiformia</taxon>
        <taxon>Scarabaeidae</taxon>
        <taxon>Rutelinae</taxon>
        <taxon>Popillia</taxon>
    </lineage>
</organism>